<keyword evidence="2" id="KW-0732">Signal</keyword>
<dbReference type="Gene3D" id="3.40.50.1580">
    <property type="entry name" value="Nucleoside phosphorylase domain"/>
    <property type="match status" value="1"/>
</dbReference>
<dbReference type="GO" id="GO:0055085">
    <property type="term" value="P:transmembrane transport"/>
    <property type="evidence" value="ECO:0007669"/>
    <property type="project" value="InterPro"/>
</dbReference>
<evidence type="ECO:0000256" key="2">
    <source>
        <dbReference type="SAM" id="SignalP"/>
    </source>
</evidence>
<comment type="function">
    <text evidence="1">Nucleoside permease that transports adenosine and guanosine.</text>
</comment>
<dbReference type="AlphaFoldDB" id="A0A8H6YPI4"/>
<dbReference type="InterPro" id="IPR009486">
    <property type="entry name" value="Pur_nuclsid_perm"/>
</dbReference>
<evidence type="ECO:0000313" key="4">
    <source>
        <dbReference type="Proteomes" id="UP000620124"/>
    </source>
</evidence>
<dbReference type="GO" id="GO:0009116">
    <property type="term" value="P:nucleoside metabolic process"/>
    <property type="evidence" value="ECO:0007669"/>
    <property type="project" value="InterPro"/>
</dbReference>
<proteinExistence type="inferred from homology"/>
<comment type="caution">
    <text evidence="3">The sequence shown here is derived from an EMBL/GenBank/DDBJ whole genome shotgun (WGS) entry which is preliminary data.</text>
</comment>
<feature type="chain" id="PRO_5034005561" evidence="2">
    <location>
        <begin position="19"/>
        <end position="377"/>
    </location>
</feature>
<name>A0A8H6YPI4_9AGAR</name>
<dbReference type="Pfam" id="PF06516">
    <property type="entry name" value="NUP"/>
    <property type="match status" value="1"/>
</dbReference>
<keyword evidence="1" id="KW-0813">Transport</keyword>
<feature type="signal peptide" evidence="2">
    <location>
        <begin position="1"/>
        <end position="18"/>
    </location>
</feature>
<sequence>MNWLLVPLFSGLFLSARSVGIAPRVLILNMFSDEANVWYNIPEFNVLAKNISVPGLSPLFPEVHCTKNGSICQLTTGEGEINAASTVAALLHSPAFDLRTTYFLIAGIAGVNPKVTTIGSVTFARYAVQVALQFEIDAREIPANFPTGYFPQGTTAPGQYPRSLYGTEVFEVNEKLRQLAFQLAKTAEPQLNDTTDSRAARAPYLTAPQFAAAGGSPSVVLCDTATSDTFWSGTLLAEAFENTTKLFTNQSAEYCTTQQEDNATLNALLRGALTKTIDFSRIIVMRSGSNFDRPPPGESAVANLLGPGPGFVPSVLNLHIAGVKIVQAIVSRWKDFEGGVKATNYIGDIFGSLGGKPDFGPGNIFSGKVANFSYEAQ</sequence>
<protein>
    <submittedName>
        <fullName evidence="3">Purine nucleoside</fullName>
    </submittedName>
</protein>
<dbReference type="InterPro" id="IPR035994">
    <property type="entry name" value="Nucleoside_phosphorylase_sf"/>
</dbReference>
<dbReference type="GO" id="GO:0005783">
    <property type="term" value="C:endoplasmic reticulum"/>
    <property type="evidence" value="ECO:0007669"/>
    <property type="project" value="TreeGrafter"/>
</dbReference>
<comment type="similarity">
    <text evidence="1">Belongs to the NUP family.</text>
</comment>
<accession>A0A8H6YPI4</accession>
<reference evidence="3" key="1">
    <citation type="submission" date="2020-05" db="EMBL/GenBank/DDBJ databases">
        <title>Mycena genomes resolve the evolution of fungal bioluminescence.</title>
        <authorList>
            <person name="Tsai I.J."/>
        </authorList>
    </citation>
    <scope>NUCLEOTIDE SEQUENCE</scope>
    <source>
        <strain evidence="3">CCC161011</strain>
    </source>
</reference>
<keyword evidence="4" id="KW-1185">Reference proteome</keyword>
<evidence type="ECO:0000313" key="3">
    <source>
        <dbReference type="EMBL" id="KAF7362777.1"/>
    </source>
</evidence>
<dbReference type="GO" id="GO:0003824">
    <property type="term" value="F:catalytic activity"/>
    <property type="evidence" value="ECO:0007669"/>
    <property type="project" value="InterPro"/>
</dbReference>
<dbReference type="PANTHER" id="PTHR38643:SF1">
    <property type="entry name" value="PURINE NUCLEOSIDE PERMEASE C285.05-RELATED"/>
    <property type="match status" value="1"/>
</dbReference>
<evidence type="ECO:0000256" key="1">
    <source>
        <dbReference type="PIRNR" id="PIRNR013171"/>
    </source>
</evidence>
<dbReference type="OrthoDB" id="2331083at2759"/>
<organism evidence="3 4">
    <name type="scientific">Mycena venus</name>
    <dbReference type="NCBI Taxonomy" id="2733690"/>
    <lineage>
        <taxon>Eukaryota</taxon>
        <taxon>Fungi</taxon>
        <taxon>Dikarya</taxon>
        <taxon>Basidiomycota</taxon>
        <taxon>Agaricomycotina</taxon>
        <taxon>Agaricomycetes</taxon>
        <taxon>Agaricomycetidae</taxon>
        <taxon>Agaricales</taxon>
        <taxon>Marasmiineae</taxon>
        <taxon>Mycenaceae</taxon>
        <taxon>Mycena</taxon>
    </lineage>
</organism>
<dbReference type="Proteomes" id="UP000620124">
    <property type="component" value="Unassembled WGS sequence"/>
</dbReference>
<dbReference type="EMBL" id="JACAZI010000004">
    <property type="protein sequence ID" value="KAF7362777.1"/>
    <property type="molecule type" value="Genomic_DNA"/>
</dbReference>
<dbReference type="PIRSF" id="PIRSF013171">
    <property type="entry name" value="Pur_nuclsid_perm"/>
    <property type="match status" value="1"/>
</dbReference>
<gene>
    <name evidence="3" type="ORF">MVEN_00627400</name>
</gene>
<dbReference type="PANTHER" id="PTHR38643">
    <property type="entry name" value="PURINE NUCLEOSIDE PERMEASE C285.05-RELATED"/>
    <property type="match status" value="1"/>
</dbReference>